<reference evidence="2 3" key="1">
    <citation type="submission" date="2016-11" db="EMBL/GenBank/DDBJ databases">
        <authorList>
            <person name="Jaros S."/>
            <person name="Januszkiewicz K."/>
            <person name="Wedrychowicz H."/>
        </authorList>
    </citation>
    <scope>NUCLEOTIDE SEQUENCE [LARGE SCALE GENOMIC DNA]</scope>
    <source>
        <strain evidence="2 3">DSM 26910</strain>
    </source>
</reference>
<accession>A0A1M5ASU7</accession>
<sequence length="423" mass="47292">MKARLFIAFILVGLLSSCGKQAGLSFQNPQNVERPDEVVVLTKAELVQKTGLAEGQFPLFKNADNSLVPFQLDDMNNDGNWDEVALLLDFAPGETKKITVEFSDGTDYPPVFEKRTNLRLGIKQEDGSYKEVDSYRALPCSDGFKVIAQGESVNWENDKIGFRNYFDCRNVKDLFGKRMPKMIIDKIHTPEMGSYHDLADWGMDVLHCGSSLGSGGIALLKNDSLYRLGSTDVYEYQKLTEGPVRSVFELRYKGWEVDGDMLEAVEKISIYPGKYWFESDVTVTGCPAGSQIVTGIVTSHLKREPFDFQTGSFQCVGTHDVQSLNNDELGMAVIVPLAEAGKIGRTTDINFFKLGYETVPEKGFSNIISETCYIGQKCASGQPAKHYFFSVWGLDKDQWKTEEGFKKYIAEEAEKLSDSISFL</sequence>
<dbReference type="PROSITE" id="PS51257">
    <property type="entry name" value="PROKAR_LIPOPROTEIN"/>
    <property type="match status" value="1"/>
</dbReference>
<dbReference type="AlphaFoldDB" id="A0A1M5ASU7"/>
<evidence type="ECO:0000313" key="3">
    <source>
        <dbReference type="Proteomes" id="UP000184164"/>
    </source>
</evidence>
<dbReference type="Pfam" id="PF16153">
    <property type="entry name" value="DUF4861"/>
    <property type="match status" value="1"/>
</dbReference>
<protein>
    <recommendedName>
        <fullName evidence="4">DUF4861 domain-containing protein</fullName>
    </recommendedName>
</protein>
<dbReference type="RefSeq" id="WP_073001634.1">
    <property type="nucleotide sequence ID" value="NZ_FQUM01000004.1"/>
</dbReference>
<evidence type="ECO:0000256" key="1">
    <source>
        <dbReference type="SAM" id="SignalP"/>
    </source>
</evidence>
<keyword evidence="3" id="KW-1185">Reference proteome</keyword>
<feature type="signal peptide" evidence="1">
    <location>
        <begin position="1"/>
        <end position="22"/>
    </location>
</feature>
<evidence type="ECO:0000313" key="2">
    <source>
        <dbReference type="EMBL" id="SHF33216.1"/>
    </source>
</evidence>
<dbReference type="OrthoDB" id="846806at2"/>
<organism evidence="2 3">
    <name type="scientific">Mariniphaga anaerophila</name>
    <dbReference type="NCBI Taxonomy" id="1484053"/>
    <lineage>
        <taxon>Bacteria</taxon>
        <taxon>Pseudomonadati</taxon>
        <taxon>Bacteroidota</taxon>
        <taxon>Bacteroidia</taxon>
        <taxon>Marinilabiliales</taxon>
        <taxon>Prolixibacteraceae</taxon>
        <taxon>Mariniphaga</taxon>
    </lineage>
</organism>
<feature type="chain" id="PRO_5013381963" description="DUF4861 domain-containing protein" evidence="1">
    <location>
        <begin position="23"/>
        <end position="423"/>
    </location>
</feature>
<proteinExistence type="predicted"/>
<keyword evidence="1" id="KW-0732">Signal</keyword>
<dbReference type="InterPro" id="IPR032342">
    <property type="entry name" value="DUF4861"/>
</dbReference>
<dbReference type="Proteomes" id="UP000184164">
    <property type="component" value="Unassembled WGS sequence"/>
</dbReference>
<dbReference type="EMBL" id="FQUM01000004">
    <property type="protein sequence ID" value="SHF33216.1"/>
    <property type="molecule type" value="Genomic_DNA"/>
</dbReference>
<gene>
    <name evidence="2" type="ORF">SAMN05444274_104452</name>
</gene>
<name>A0A1M5ASU7_9BACT</name>
<dbReference type="STRING" id="1484053.SAMN05444274_104452"/>
<evidence type="ECO:0008006" key="4">
    <source>
        <dbReference type="Google" id="ProtNLM"/>
    </source>
</evidence>